<name>A0A915PWZ6_9BILA</name>
<sequence length="241" mass="26960">MLETLLCDFRICYAILVNLCPPVFSLTYGRDLVTVPDCCIFYFDRGHLSGLLKIQQLEKVAPFCLLIETRDFTGAAERGWVYHVWVLCYNKAAFQIGATFSLRWDRAKIRRCVFESFVLCLVVFRLLAYRKSSHIYSAPGSFIILGSTRMVWPFSSSASSFNSSNFESQSPSLPDSAGMGSTAPVLDNTLGSEADSTNMIGLDRAPIFALDQLKQAGVPFEKQLSPYLQMDPAVFRESTPQ</sequence>
<dbReference type="AlphaFoldDB" id="A0A915PWZ6"/>
<organism evidence="1 2">
    <name type="scientific">Setaria digitata</name>
    <dbReference type="NCBI Taxonomy" id="48799"/>
    <lineage>
        <taxon>Eukaryota</taxon>
        <taxon>Metazoa</taxon>
        <taxon>Ecdysozoa</taxon>
        <taxon>Nematoda</taxon>
        <taxon>Chromadorea</taxon>
        <taxon>Rhabditida</taxon>
        <taxon>Spirurina</taxon>
        <taxon>Spiruromorpha</taxon>
        <taxon>Filarioidea</taxon>
        <taxon>Setariidae</taxon>
        <taxon>Setaria</taxon>
    </lineage>
</organism>
<dbReference type="WBParaSite" id="sdigi.contig535.g8877.t1">
    <property type="protein sequence ID" value="sdigi.contig535.g8877.t1"/>
    <property type="gene ID" value="sdigi.contig535.g8877"/>
</dbReference>
<keyword evidence="1" id="KW-1185">Reference proteome</keyword>
<dbReference type="Proteomes" id="UP000887581">
    <property type="component" value="Unplaced"/>
</dbReference>
<protein>
    <submittedName>
        <fullName evidence="2">Uncharacterized protein</fullName>
    </submittedName>
</protein>
<proteinExistence type="predicted"/>
<reference evidence="2" key="1">
    <citation type="submission" date="2022-11" db="UniProtKB">
        <authorList>
            <consortium name="WormBaseParasite"/>
        </authorList>
    </citation>
    <scope>IDENTIFICATION</scope>
</reference>
<evidence type="ECO:0000313" key="2">
    <source>
        <dbReference type="WBParaSite" id="sdigi.contig535.g8877.t1"/>
    </source>
</evidence>
<accession>A0A915PWZ6</accession>
<evidence type="ECO:0000313" key="1">
    <source>
        <dbReference type="Proteomes" id="UP000887581"/>
    </source>
</evidence>